<comment type="caution">
    <text evidence="1">The sequence shown here is derived from an EMBL/GenBank/DDBJ whole genome shotgun (WGS) entry which is preliminary data.</text>
</comment>
<reference evidence="1 2" key="1">
    <citation type="submission" date="2021-01" db="EMBL/GenBank/DDBJ databases">
        <title>Genome public.</title>
        <authorList>
            <person name="Liu C."/>
            <person name="Sun Q."/>
        </authorList>
    </citation>
    <scope>NUCLEOTIDE SEQUENCE [LARGE SCALE GENOMIC DNA]</scope>
    <source>
        <strain evidence="1 2">YIM B02515</strain>
    </source>
</reference>
<keyword evidence="2" id="KW-1185">Reference proteome</keyword>
<gene>
    <name evidence="1" type="ORF">JK636_07625</name>
</gene>
<dbReference type="RefSeq" id="WP_202748221.1">
    <property type="nucleotide sequence ID" value="NZ_JAESWC010000002.1"/>
</dbReference>
<dbReference type="EMBL" id="JAESWC010000002">
    <property type="protein sequence ID" value="MBL4935625.1"/>
    <property type="molecule type" value="Genomic_DNA"/>
</dbReference>
<evidence type="ECO:0000313" key="2">
    <source>
        <dbReference type="Proteomes" id="UP000632377"/>
    </source>
</evidence>
<sequence>MKFKSLEASVKKQIKASMRRIAQKLIKLNPEKVEVLEYATAFNIWKRRYISTNQGKKYYDLLLIDEELYKDLLSTMEDIFLKEAYNIAEKEEASEVKPSISYMDKPATQKQIFYARYLMDMVKNETLPNKKYSMHEISLLINDLKSHKKSV</sequence>
<organism evidence="1 2">
    <name type="scientific">Clostridium rhizosphaerae</name>
    <dbReference type="NCBI Taxonomy" id="2803861"/>
    <lineage>
        <taxon>Bacteria</taxon>
        <taxon>Bacillati</taxon>
        <taxon>Bacillota</taxon>
        <taxon>Clostridia</taxon>
        <taxon>Eubacteriales</taxon>
        <taxon>Clostridiaceae</taxon>
        <taxon>Clostridium</taxon>
    </lineage>
</organism>
<protein>
    <submittedName>
        <fullName evidence="1">Uncharacterized protein</fullName>
    </submittedName>
</protein>
<proteinExistence type="predicted"/>
<dbReference type="Proteomes" id="UP000632377">
    <property type="component" value="Unassembled WGS sequence"/>
</dbReference>
<accession>A0ABS1T8F0</accession>
<evidence type="ECO:0000313" key="1">
    <source>
        <dbReference type="EMBL" id="MBL4935625.1"/>
    </source>
</evidence>
<name>A0ABS1T8F0_9CLOT</name>